<keyword evidence="4" id="KW-1185">Reference proteome</keyword>
<evidence type="ECO:0000256" key="1">
    <source>
        <dbReference type="ARBA" id="ARBA00006226"/>
    </source>
</evidence>
<evidence type="ECO:0000313" key="3">
    <source>
        <dbReference type="EMBL" id="GBG16547.1"/>
    </source>
</evidence>
<evidence type="ECO:0000256" key="2">
    <source>
        <dbReference type="ARBA" id="ARBA00022649"/>
    </source>
</evidence>
<dbReference type="EMBL" id="BDUD01000001">
    <property type="protein sequence ID" value="GBG16547.1"/>
    <property type="molecule type" value="Genomic_DNA"/>
</dbReference>
<dbReference type="RefSeq" id="WP_109006902.1">
    <property type="nucleotide sequence ID" value="NZ_BDUD01000001.1"/>
</dbReference>
<evidence type="ECO:0000313" key="4">
    <source>
        <dbReference type="Proteomes" id="UP000245124"/>
    </source>
</evidence>
<dbReference type="Gene3D" id="3.30.2310.20">
    <property type="entry name" value="RelE-like"/>
    <property type="match status" value="1"/>
</dbReference>
<dbReference type="Proteomes" id="UP000245124">
    <property type="component" value="Unassembled WGS sequence"/>
</dbReference>
<comment type="similarity">
    <text evidence="1">Belongs to the RelE toxin family.</text>
</comment>
<dbReference type="Pfam" id="PF05016">
    <property type="entry name" value="ParE_toxin"/>
    <property type="match status" value="1"/>
</dbReference>
<sequence length="107" mass="12381">MFEIKKRPQVIRDLIDLATYIAQDNLDVSDRFLTAAEATFKQLAKTPAIGKLCQFTHPNLAEIRQISIKGFQRYLIFYRITESAIDILRVIHGARDIELIFDEDLEV</sequence>
<protein>
    <submittedName>
        <fullName evidence="3">Plasmid stabilization system</fullName>
    </submittedName>
</protein>
<keyword evidence="2" id="KW-1277">Toxin-antitoxin system</keyword>
<dbReference type="PANTHER" id="PTHR33755">
    <property type="entry name" value="TOXIN PARE1-RELATED"/>
    <property type="match status" value="1"/>
</dbReference>
<proteinExistence type="inferred from homology"/>
<dbReference type="InterPro" id="IPR051803">
    <property type="entry name" value="TA_system_RelE-like_toxin"/>
</dbReference>
<reference evidence="3 4" key="1">
    <citation type="submission" date="2017-06" db="EMBL/GenBank/DDBJ databases">
        <title>Genome sequencing of cyanobaciteial culture collection at National Institute for Environmental Studies (NIES).</title>
        <authorList>
            <person name="Hirose Y."/>
            <person name="Shimura Y."/>
            <person name="Fujisawa T."/>
            <person name="Nakamura Y."/>
            <person name="Kawachi M."/>
        </authorList>
    </citation>
    <scope>NUCLEOTIDE SEQUENCE [LARGE SCALE GENOMIC DNA]</scope>
    <source>
        <strain evidence="3 4">NIES-4072</strain>
    </source>
</reference>
<dbReference type="OrthoDB" id="532309at2"/>
<gene>
    <name evidence="3" type="ORF">NIES4072_01930</name>
</gene>
<name>A0A2R5FDU8_NOSCO</name>
<accession>A0A2R5FDU8</accession>
<dbReference type="InterPro" id="IPR007712">
    <property type="entry name" value="RelE/ParE_toxin"/>
</dbReference>
<dbReference type="InterPro" id="IPR035093">
    <property type="entry name" value="RelE/ParE_toxin_dom_sf"/>
</dbReference>
<dbReference type="AlphaFoldDB" id="A0A2R5FDU8"/>
<comment type="caution">
    <text evidence="3">The sequence shown here is derived from an EMBL/GenBank/DDBJ whole genome shotgun (WGS) entry which is preliminary data.</text>
</comment>
<organism evidence="3 4">
    <name type="scientific">Nostoc commune NIES-4072</name>
    <dbReference type="NCBI Taxonomy" id="2005467"/>
    <lineage>
        <taxon>Bacteria</taxon>
        <taxon>Bacillati</taxon>
        <taxon>Cyanobacteriota</taxon>
        <taxon>Cyanophyceae</taxon>
        <taxon>Nostocales</taxon>
        <taxon>Nostocaceae</taxon>
        <taxon>Nostoc</taxon>
    </lineage>
</organism>